<evidence type="ECO:0000313" key="1">
    <source>
        <dbReference type="EMBL" id="WXB17405.1"/>
    </source>
</evidence>
<sequence length="72" mass="8108">MKTRVEPRLLEEAQRFAFRFACEDCVHFLDSHQCAHGYPPAPRRSALTGAGEGATPIAPEAEITFCKEFELR</sequence>
<proteinExistence type="predicted"/>
<evidence type="ECO:0000313" key="2">
    <source>
        <dbReference type="Proteomes" id="UP001370348"/>
    </source>
</evidence>
<protein>
    <submittedName>
        <fullName evidence="1">Uncharacterized protein</fullName>
    </submittedName>
</protein>
<accession>A0ABZ2M386</accession>
<keyword evidence="2" id="KW-1185">Reference proteome</keyword>
<name>A0ABZ2M386_9BACT</name>
<dbReference type="Proteomes" id="UP001370348">
    <property type="component" value="Chromosome"/>
</dbReference>
<reference evidence="1 2" key="1">
    <citation type="submission" date="2021-12" db="EMBL/GenBank/DDBJ databases">
        <title>Discovery of the Pendulisporaceae a myxobacterial family with distinct sporulation behavior and unique specialized metabolism.</title>
        <authorList>
            <person name="Garcia R."/>
            <person name="Popoff A."/>
            <person name="Bader C.D."/>
            <person name="Loehr J."/>
            <person name="Walesch S."/>
            <person name="Walt C."/>
            <person name="Boldt J."/>
            <person name="Bunk B."/>
            <person name="Haeckl F.J.F.P.J."/>
            <person name="Gunesch A.P."/>
            <person name="Birkelbach J."/>
            <person name="Nuebel U."/>
            <person name="Pietschmann T."/>
            <person name="Bach T."/>
            <person name="Mueller R."/>
        </authorList>
    </citation>
    <scope>NUCLEOTIDE SEQUENCE [LARGE SCALE GENOMIC DNA]</scope>
    <source>
        <strain evidence="1 2">MSr11954</strain>
    </source>
</reference>
<dbReference type="RefSeq" id="WP_394827037.1">
    <property type="nucleotide sequence ID" value="NZ_CP089984.1"/>
</dbReference>
<gene>
    <name evidence="1" type="ORF">LZC94_08995</name>
</gene>
<dbReference type="EMBL" id="CP089984">
    <property type="protein sequence ID" value="WXB17405.1"/>
    <property type="molecule type" value="Genomic_DNA"/>
</dbReference>
<organism evidence="1 2">
    <name type="scientific">Pendulispora albinea</name>
    <dbReference type="NCBI Taxonomy" id="2741071"/>
    <lineage>
        <taxon>Bacteria</taxon>
        <taxon>Pseudomonadati</taxon>
        <taxon>Myxococcota</taxon>
        <taxon>Myxococcia</taxon>
        <taxon>Myxococcales</taxon>
        <taxon>Sorangiineae</taxon>
        <taxon>Pendulisporaceae</taxon>
        <taxon>Pendulispora</taxon>
    </lineage>
</organism>